<reference evidence="2 3" key="1">
    <citation type="submission" date="2008-07" db="EMBL/GenBank/DDBJ databases">
        <authorList>
            <person name="El-Sayed N."/>
            <person name="Caler E."/>
            <person name="Inman J."/>
            <person name="Amedeo P."/>
            <person name="Hass B."/>
            <person name="Wortman J."/>
        </authorList>
    </citation>
    <scope>NUCLEOTIDE SEQUENCE [LARGE SCALE GENOMIC DNA]</scope>
    <source>
        <strain evidence="3">ATCC 50983 / TXsc</strain>
    </source>
</reference>
<gene>
    <name evidence="2" type="ORF">Pmar_PMAR003909</name>
</gene>
<dbReference type="Proteomes" id="UP000007800">
    <property type="component" value="Unassembled WGS sequence"/>
</dbReference>
<evidence type="ECO:0000313" key="3">
    <source>
        <dbReference type="Proteomes" id="UP000007800"/>
    </source>
</evidence>
<feature type="transmembrane region" description="Helical" evidence="1">
    <location>
        <begin position="318"/>
        <end position="342"/>
    </location>
</feature>
<name>C5KW87_PERM5</name>
<dbReference type="GeneID" id="9057108"/>
<evidence type="ECO:0000313" key="2">
    <source>
        <dbReference type="EMBL" id="EER11256.1"/>
    </source>
</evidence>
<proteinExistence type="predicted"/>
<feature type="transmembrane region" description="Helical" evidence="1">
    <location>
        <begin position="222"/>
        <end position="241"/>
    </location>
</feature>
<accession>C5KW87</accession>
<dbReference type="EMBL" id="GG676989">
    <property type="protein sequence ID" value="EER11256.1"/>
    <property type="molecule type" value="Genomic_DNA"/>
</dbReference>
<keyword evidence="1" id="KW-0472">Membrane</keyword>
<sequence>MLTGIGALMGLVKPGLWVDAYWLQWWSPRTSSKLSSYGSDRFAWKQPGVAACETMCVRVPQVPCKRVIDAIGSAGAIPVDHLASYIEMKTIERSSWSYMALDKLAHRVVLVMKCLGVLVMMYATVPTQEGHLPCIGPVSVYTCGIVSMAWASGRGGVWLGVLGTWFKVPTSLTGEWPVDDYVLVLAITTLLSPSGLPAALTFPTTPEWVVSSLALPSLFPEVGIQALWLYLLGSILGNLLLCREMQGQAGVAAVLGYMLGNKLMNVGQVVHEVFTPRAKKAILGGGIWLKSCALVVLAGIVCSAPLEGLGCPPVSFKSLFPFIIIITITIIIIIIIVVVVVAECSV</sequence>
<keyword evidence="1" id="KW-0812">Transmembrane</keyword>
<feature type="transmembrane region" description="Helical" evidence="1">
    <location>
        <begin position="104"/>
        <end position="125"/>
    </location>
</feature>
<dbReference type="AlphaFoldDB" id="C5KW87"/>
<organism evidence="3">
    <name type="scientific">Perkinsus marinus (strain ATCC 50983 / TXsc)</name>
    <dbReference type="NCBI Taxonomy" id="423536"/>
    <lineage>
        <taxon>Eukaryota</taxon>
        <taxon>Sar</taxon>
        <taxon>Alveolata</taxon>
        <taxon>Perkinsozoa</taxon>
        <taxon>Perkinsea</taxon>
        <taxon>Perkinsida</taxon>
        <taxon>Perkinsidae</taxon>
        <taxon>Perkinsus</taxon>
    </lineage>
</organism>
<keyword evidence="3" id="KW-1185">Reference proteome</keyword>
<protein>
    <submittedName>
        <fullName evidence="2">Uncharacterized protein</fullName>
    </submittedName>
</protein>
<keyword evidence="1" id="KW-1133">Transmembrane helix</keyword>
<feature type="transmembrane region" description="Helical" evidence="1">
    <location>
        <begin position="287"/>
        <end position="306"/>
    </location>
</feature>
<evidence type="ECO:0000256" key="1">
    <source>
        <dbReference type="SAM" id="Phobius"/>
    </source>
</evidence>
<feature type="transmembrane region" description="Helical" evidence="1">
    <location>
        <begin position="180"/>
        <end position="202"/>
    </location>
</feature>
<dbReference type="RefSeq" id="XP_002779461.1">
    <property type="nucleotide sequence ID" value="XM_002779415.1"/>
</dbReference>
<feature type="transmembrane region" description="Helical" evidence="1">
    <location>
        <begin position="145"/>
        <end position="168"/>
    </location>
</feature>
<dbReference type="InParanoid" id="C5KW87"/>